<reference evidence="4" key="4">
    <citation type="submission" date="2015-04" db="EMBL/GenBank/DDBJ databases">
        <title>Physiological reanalysis, assessment of diazotrophy, and genome sequences of multiple isolates of Streptomyces thermoautotrophicus.</title>
        <authorList>
            <person name="MacKellar D.C."/>
            <person name="Lieber L."/>
            <person name="Norman J."/>
            <person name="Bolger A."/>
            <person name="Tobin C."/>
            <person name="Murray J.W."/>
            <person name="Chang R."/>
            <person name="Ford T."/>
            <person name="Nguyen P.Q."/>
            <person name="Woodward J."/>
            <person name="Permingeat H."/>
            <person name="Joshi N.S."/>
            <person name="Silver P.A."/>
            <person name="Usadel B."/>
            <person name="Rutherford A.W."/>
            <person name="Friesen M."/>
            <person name="Prell J."/>
        </authorList>
    </citation>
    <scope>NUCLEOTIDE SEQUENCE [LARGE SCALE GENOMIC DNA]</scope>
    <source>
        <strain evidence="4">H1</strain>
    </source>
</reference>
<keyword evidence="4" id="KW-1185">Reference proteome</keyword>
<dbReference type="Proteomes" id="UP000070659">
    <property type="component" value="Unassembled WGS sequence"/>
</dbReference>
<dbReference type="EMBL" id="JYIJ01000010">
    <property type="protein sequence ID" value="KWX05711.1"/>
    <property type="molecule type" value="Genomic_DNA"/>
</dbReference>
<evidence type="ECO:0000313" key="5">
    <source>
        <dbReference type="Proteomes" id="UP000070598"/>
    </source>
</evidence>
<proteinExistence type="predicted"/>
<dbReference type="GO" id="GO:0016829">
    <property type="term" value="F:lyase activity"/>
    <property type="evidence" value="ECO:0007669"/>
    <property type="project" value="InterPro"/>
</dbReference>
<protein>
    <submittedName>
        <fullName evidence="1">Acetoacetate decarboxylase</fullName>
    </submittedName>
</protein>
<dbReference type="Pfam" id="PF06314">
    <property type="entry name" value="ADC"/>
    <property type="match status" value="1"/>
</dbReference>
<accession>A0A132N6C2</accession>
<dbReference type="OrthoDB" id="834556at2"/>
<evidence type="ECO:0000313" key="1">
    <source>
        <dbReference type="EMBL" id="KWX01333.1"/>
    </source>
</evidence>
<evidence type="ECO:0000313" key="6">
    <source>
        <dbReference type="Proteomes" id="UP000070659"/>
    </source>
</evidence>
<name>A0A132N6C2_9ACTN</name>
<dbReference type="SUPFAM" id="SSF160104">
    <property type="entry name" value="Acetoacetate decarboxylase-like"/>
    <property type="match status" value="1"/>
</dbReference>
<evidence type="ECO:0000313" key="4">
    <source>
        <dbReference type="Proteomes" id="UP000070188"/>
    </source>
</evidence>
<reference evidence="1" key="3">
    <citation type="submission" date="2015-04" db="EMBL/GenBank/DDBJ databases">
        <title>Physiological reanalysis, assessment of diazotrophy, and genome sequences of multiple isolates of Streptomyces thermoautotrophicus.</title>
        <authorList>
            <person name="MacKellar D.C."/>
            <person name="Lieber L."/>
            <person name="Norman J."/>
            <person name="Bolger A."/>
            <person name="Tobin C."/>
            <person name="Murray J.W."/>
            <person name="Woodward J."/>
            <person name="Friesen M."/>
            <person name="Prell J."/>
        </authorList>
    </citation>
    <scope>NUCLEOTIDE SEQUENCE [LARGE SCALE GENOMIC DNA]</scope>
    <source>
        <strain evidence="1">H1</strain>
    </source>
</reference>
<dbReference type="PATRIC" id="fig|1469144.10.peg.2561"/>
<comment type="caution">
    <text evidence="2">The sequence shown here is derived from an EMBL/GenBank/DDBJ whole genome shotgun (WGS) entry which is preliminary data.</text>
</comment>
<dbReference type="STRING" id="1469144.LI90_2361"/>
<dbReference type="Proteomes" id="UP000070188">
    <property type="component" value="Unassembled WGS sequence"/>
</dbReference>
<dbReference type="Gene3D" id="2.40.400.10">
    <property type="entry name" value="Acetoacetate decarboxylase-like"/>
    <property type="match status" value="1"/>
</dbReference>
<dbReference type="RefSeq" id="WP_066887759.1">
    <property type="nucleotide sequence ID" value="NZ_CP171739.1"/>
</dbReference>
<gene>
    <name evidence="1" type="ORF">LI90_2361</name>
    <name evidence="2" type="ORF">TH66_01310</name>
    <name evidence="3" type="ORF">TR74_12485</name>
</gene>
<evidence type="ECO:0000313" key="3">
    <source>
        <dbReference type="EMBL" id="KWX08964.1"/>
    </source>
</evidence>
<dbReference type="EMBL" id="JYIK01000913">
    <property type="protein sequence ID" value="KWX08964.1"/>
    <property type="molecule type" value="Genomic_DNA"/>
</dbReference>
<dbReference type="InterPro" id="IPR023375">
    <property type="entry name" value="ADC_dom_sf"/>
</dbReference>
<evidence type="ECO:0000313" key="2">
    <source>
        <dbReference type="EMBL" id="KWX05711.1"/>
    </source>
</evidence>
<reference evidence="5" key="1">
    <citation type="submission" date="2015-02" db="EMBL/GenBank/DDBJ databases">
        <title>Physiological reanalysis, assessment of diazotrophy, and genome sequences of multiple isolates of Streptomyces thermoautotrophicus.</title>
        <authorList>
            <person name="MacKellar D.C."/>
            <person name="Lieber L."/>
            <person name="Norman J."/>
            <person name="Bolger A."/>
            <person name="Tobin C."/>
            <person name="Murray J.W."/>
            <person name="Friesen M."/>
            <person name="Prell J."/>
        </authorList>
    </citation>
    <scope>NUCLEOTIDE SEQUENCE [LARGE SCALE GENOMIC DNA]</scope>
    <source>
        <strain evidence="5">UBT1</strain>
    </source>
</reference>
<dbReference type="Proteomes" id="UP000070598">
    <property type="component" value="Unassembled WGS sequence"/>
</dbReference>
<dbReference type="AlphaFoldDB" id="A0A132N6C2"/>
<dbReference type="EMBL" id="LAXD01000001">
    <property type="protein sequence ID" value="KWX01333.1"/>
    <property type="molecule type" value="Genomic_DNA"/>
</dbReference>
<organism evidence="2 6">
    <name type="scientific">Carbonactinospora thermoautotrophica</name>
    <dbReference type="NCBI Taxonomy" id="1469144"/>
    <lineage>
        <taxon>Bacteria</taxon>
        <taxon>Bacillati</taxon>
        <taxon>Actinomycetota</taxon>
        <taxon>Actinomycetes</taxon>
        <taxon>Kitasatosporales</taxon>
        <taxon>Carbonactinosporaceae</taxon>
        <taxon>Carbonactinospora</taxon>
    </lineage>
</organism>
<sequence>MAYPPAPWRLCGQLYGSVWRVPAADLPGPLPPGTRPVTFGRHGVVVTAWVDYQAGGVLRYHELLTLVLLRSGAAPLATVTRIWVDSPESRDGGRELWGFPKELARFELVHEPVFRATAYAGERELARGGFRAWLALPGRVPLRGQVVQELAGRALRTRAVMSGRVELGSGRLAAAPDGPLGFLAGRRPLASFAVRDFRLLFG</sequence>
<reference evidence="2 6" key="2">
    <citation type="submission" date="2015-02" db="EMBL/GenBank/DDBJ databases">
        <title>Physiological reanalysis, assessment of diazotrophy, and genome sequences of multiple isolates of Streptomyces thermoautotrophicus.</title>
        <authorList>
            <person name="MacKellar D.C."/>
            <person name="Lieber L."/>
            <person name="Norman J."/>
            <person name="Bolger A."/>
            <person name="Tobin C."/>
            <person name="Murray J.W."/>
            <person name="Prell J."/>
        </authorList>
    </citation>
    <scope>NUCLEOTIDE SEQUENCE [LARGE SCALE GENOMIC DNA]</scope>
    <source>
        <strain evidence="2 6">UBT1</strain>
    </source>
</reference>
<dbReference type="InterPro" id="IPR010451">
    <property type="entry name" value="Acetoacetate_decarboxylase"/>
</dbReference>